<dbReference type="Pfam" id="PF11704">
    <property type="entry name" value="Folliculin"/>
    <property type="match status" value="1"/>
</dbReference>
<dbReference type="GO" id="GO:0005096">
    <property type="term" value="F:GTPase activator activity"/>
    <property type="evidence" value="ECO:0007669"/>
    <property type="project" value="InterPro"/>
</dbReference>
<dbReference type="InterPro" id="IPR037520">
    <property type="entry name" value="Folliculin/SMCR8_longin"/>
</dbReference>
<evidence type="ECO:0000256" key="2">
    <source>
        <dbReference type="SAM" id="MobiDB-lite"/>
    </source>
</evidence>
<proteinExistence type="predicted"/>
<evidence type="ECO:0000256" key="1">
    <source>
        <dbReference type="SAM" id="Coils"/>
    </source>
</evidence>
<organism evidence="5 6">
    <name type="scientific">Anaeramoeba ignava</name>
    <name type="common">Anaerobic marine amoeba</name>
    <dbReference type="NCBI Taxonomy" id="1746090"/>
    <lineage>
        <taxon>Eukaryota</taxon>
        <taxon>Metamonada</taxon>
        <taxon>Anaeramoebidae</taxon>
        <taxon>Anaeramoeba</taxon>
    </lineage>
</organism>
<comment type="caution">
    <text evidence="5">The sequence shown here is derived from an EMBL/GenBank/DDBJ whole genome shotgun (WGS) entry which is preliminary data.</text>
</comment>
<reference evidence="5" key="1">
    <citation type="submission" date="2022-10" db="EMBL/GenBank/DDBJ databases">
        <title>Novel sulphate-reducing endosymbionts in the free-living metamonad Anaeramoeba.</title>
        <authorList>
            <person name="Jerlstrom-Hultqvist J."/>
            <person name="Cepicka I."/>
            <person name="Gallot-Lavallee L."/>
            <person name="Salas-Leiva D."/>
            <person name="Curtis B.A."/>
            <person name="Zahonova K."/>
            <person name="Pipaliya S."/>
            <person name="Dacks J."/>
            <person name="Roger A.J."/>
        </authorList>
    </citation>
    <scope>NUCLEOTIDE SEQUENCE</scope>
    <source>
        <strain evidence="5">BMAN</strain>
    </source>
</reference>
<sequence length="750" mass="88274">MKTKKKKLPSCILLSEFCQKVGPDSIWSFPRDYNLKNFLVQIMSTESKQNTTRIIKVGKKTHAFIYYFDLLDIHARGFTRPLVLCLILCSHTKIMQQISEIQKDFEDVANMMIRYNSAVCLHDIPAQLALLHNIHSQLKEKTSLRDEDEAHEIEDEIEAIEALKGNLENNKNKYKIQNGDDSQIDIPEPEIRTQAHLRDVDEKLRPISLITGSKISEYIFCHKLPDIFRKYKQRLYLWNCSQYLSVPVFPKSTQFSIGGYYLINYNPDADFIDNHNYHFFPKKLLDVDNFSFNIKSINEIENEIEFENEKQNQNQNENQNSEKNQNQNQNQNNDENQNQNNQNQNQDQNGNSFLFNNITKNDLNFDNLNKNSQNIDKQNQKNTLNNQELENQFFDYNFDSIFEKKNQSKMLSENYYNECKYMTKLKENKNQIQNQIQIESILLNFFESSWFNRHKESTKSDSLVQFISHTKHINSLIFLLLKGRPLIIYADESHKQEATTFISNLSLFLPGIIANRIPKDLWIESFESITKYSQIQLCGFSKLNGDVQNWMHFYFSIYDYESKKFILPLKLQRQSNTKHQNPSNEKQSSQNEKQTINEMKQFIDHQNENSENDIQSQSQNQSHNPTGNSSAFTNKLIKKLKLCTNDMMFFTILHHYLYEFAISGFLYYIKTIQSTFDKEKSMLKSYGISIGNMLLQEYDDFDVISDDFFQDFNLADIQILKNFANIVKTQQSEDGLSFSPKNLSLDFSFY</sequence>
<dbReference type="InterPro" id="IPR037521">
    <property type="entry name" value="FLCN/SMCR8_DENN"/>
</dbReference>
<keyword evidence="3" id="KW-1133">Transmembrane helix</keyword>
<evidence type="ECO:0000259" key="4">
    <source>
        <dbReference type="PROSITE" id="PS51834"/>
    </source>
</evidence>
<feature type="coiled-coil region" evidence="1">
    <location>
        <begin position="150"/>
        <end position="177"/>
    </location>
</feature>
<dbReference type="AlphaFoldDB" id="A0A9Q0R9E5"/>
<gene>
    <name evidence="5" type="ORF">M0811_09946</name>
</gene>
<evidence type="ECO:0000256" key="3">
    <source>
        <dbReference type="SAM" id="Phobius"/>
    </source>
</evidence>
<feature type="region of interest" description="Disordered" evidence="2">
    <location>
        <begin position="309"/>
        <end position="356"/>
    </location>
</feature>
<feature type="compositionally biased region" description="Polar residues" evidence="2">
    <location>
        <begin position="612"/>
        <end position="630"/>
    </location>
</feature>
<dbReference type="PROSITE" id="PS51834">
    <property type="entry name" value="DENN_FLCN_SMCR8"/>
    <property type="match status" value="1"/>
</dbReference>
<dbReference type="PANTHER" id="PTHR46007:SF8">
    <property type="entry name" value="C2H2-TYPE DOMAIN-CONTAINING PROTEIN"/>
    <property type="match status" value="1"/>
</dbReference>
<dbReference type="GO" id="GO:0016592">
    <property type="term" value="C:mediator complex"/>
    <property type="evidence" value="ECO:0007669"/>
    <property type="project" value="TreeGrafter"/>
</dbReference>
<protein>
    <recommendedName>
        <fullName evidence="4">UDENN FLCN/SMCR8-type domain-containing protein</fullName>
    </recommendedName>
</protein>
<accession>A0A9Q0R9E5</accession>
<evidence type="ECO:0000313" key="5">
    <source>
        <dbReference type="EMBL" id="KAJ5071786.1"/>
    </source>
</evidence>
<feature type="compositionally biased region" description="Low complexity" evidence="2">
    <location>
        <begin position="311"/>
        <end position="349"/>
    </location>
</feature>
<dbReference type="GO" id="GO:0003713">
    <property type="term" value="F:transcription coactivator activity"/>
    <property type="evidence" value="ECO:0007669"/>
    <property type="project" value="TreeGrafter"/>
</dbReference>
<feature type="transmembrane region" description="Helical" evidence="3">
    <location>
        <begin position="647"/>
        <end position="669"/>
    </location>
</feature>
<name>A0A9Q0R9E5_ANAIG</name>
<dbReference type="EMBL" id="JAPDFW010000085">
    <property type="protein sequence ID" value="KAJ5071786.1"/>
    <property type="molecule type" value="Genomic_DNA"/>
</dbReference>
<dbReference type="PANTHER" id="PTHR46007">
    <property type="entry name" value="MEDIATOR OF RNA POLYMERASE II TRANSCRIPTION SUBUNIT 12"/>
    <property type="match status" value="1"/>
</dbReference>
<keyword evidence="3" id="KW-0472">Membrane</keyword>
<keyword evidence="6" id="KW-1185">Reference proteome</keyword>
<feature type="region of interest" description="Disordered" evidence="2">
    <location>
        <begin position="609"/>
        <end position="630"/>
    </location>
</feature>
<keyword evidence="3" id="KW-0812">Transmembrane</keyword>
<dbReference type="InterPro" id="IPR051647">
    <property type="entry name" value="Mediator_comp_sub12"/>
</dbReference>
<feature type="domain" description="UDENN FLCN/SMCR8-type" evidence="4">
    <location>
        <begin position="1"/>
        <end position="658"/>
    </location>
</feature>
<dbReference type="GO" id="GO:0045944">
    <property type="term" value="P:positive regulation of transcription by RNA polymerase II"/>
    <property type="evidence" value="ECO:0007669"/>
    <property type="project" value="TreeGrafter"/>
</dbReference>
<evidence type="ECO:0000313" key="6">
    <source>
        <dbReference type="Proteomes" id="UP001149090"/>
    </source>
</evidence>
<keyword evidence="1" id="KW-0175">Coiled coil</keyword>
<dbReference type="Proteomes" id="UP001149090">
    <property type="component" value="Unassembled WGS sequence"/>
</dbReference>